<sequence length="71" mass="8127">MADSKPMNSPRETSATRLRNKGIRFLCWMLRWCARPDVCFAVVMVTSVSYHPKDSCMITSSVDGTIRVWKT</sequence>
<accession>A0AA88S1T4</accession>
<dbReference type="AlphaFoldDB" id="A0AA88S1T4"/>
<evidence type="ECO:0000313" key="2">
    <source>
        <dbReference type="EMBL" id="KAK2994538.1"/>
    </source>
</evidence>
<reference evidence="2" key="1">
    <citation type="submission" date="2022-12" db="EMBL/GenBank/DDBJ databases">
        <title>Draft genome assemblies for two species of Escallonia (Escalloniales).</title>
        <authorList>
            <person name="Chanderbali A."/>
            <person name="Dervinis C."/>
            <person name="Anghel I."/>
            <person name="Soltis D."/>
            <person name="Soltis P."/>
            <person name="Zapata F."/>
        </authorList>
    </citation>
    <scope>NUCLEOTIDE SEQUENCE</scope>
    <source>
        <strain evidence="2">UCBG92.1500</strain>
        <tissue evidence="2">Leaf</tissue>
    </source>
</reference>
<name>A0AA88S1T4_9ASTE</name>
<dbReference type="PROSITE" id="PS50082">
    <property type="entry name" value="WD_REPEATS_2"/>
    <property type="match status" value="1"/>
</dbReference>
<evidence type="ECO:0000313" key="3">
    <source>
        <dbReference type="Proteomes" id="UP001187471"/>
    </source>
</evidence>
<feature type="repeat" description="WD" evidence="1">
    <location>
        <begin position="45"/>
        <end position="71"/>
    </location>
</feature>
<dbReference type="Pfam" id="PF00400">
    <property type="entry name" value="WD40"/>
    <property type="match status" value="1"/>
</dbReference>
<dbReference type="EMBL" id="JAVXUO010000192">
    <property type="protein sequence ID" value="KAK2994538.1"/>
    <property type="molecule type" value="Genomic_DNA"/>
</dbReference>
<dbReference type="PROSITE" id="PS50294">
    <property type="entry name" value="WD_REPEATS_REGION"/>
    <property type="match status" value="1"/>
</dbReference>
<organism evidence="2 3">
    <name type="scientific">Escallonia rubra</name>
    <dbReference type="NCBI Taxonomy" id="112253"/>
    <lineage>
        <taxon>Eukaryota</taxon>
        <taxon>Viridiplantae</taxon>
        <taxon>Streptophyta</taxon>
        <taxon>Embryophyta</taxon>
        <taxon>Tracheophyta</taxon>
        <taxon>Spermatophyta</taxon>
        <taxon>Magnoliopsida</taxon>
        <taxon>eudicotyledons</taxon>
        <taxon>Gunneridae</taxon>
        <taxon>Pentapetalae</taxon>
        <taxon>asterids</taxon>
        <taxon>campanulids</taxon>
        <taxon>Escalloniales</taxon>
        <taxon>Escalloniaceae</taxon>
        <taxon>Escallonia</taxon>
    </lineage>
</organism>
<dbReference type="Gene3D" id="2.130.10.10">
    <property type="entry name" value="YVTN repeat-like/Quinoprotein amine dehydrogenase"/>
    <property type="match status" value="1"/>
</dbReference>
<dbReference type="InterPro" id="IPR036322">
    <property type="entry name" value="WD40_repeat_dom_sf"/>
</dbReference>
<proteinExistence type="predicted"/>
<dbReference type="InterPro" id="IPR015943">
    <property type="entry name" value="WD40/YVTN_repeat-like_dom_sf"/>
</dbReference>
<keyword evidence="1" id="KW-0853">WD repeat</keyword>
<comment type="caution">
    <text evidence="2">The sequence shown here is derived from an EMBL/GenBank/DDBJ whole genome shotgun (WGS) entry which is preliminary data.</text>
</comment>
<evidence type="ECO:0000256" key="1">
    <source>
        <dbReference type="PROSITE-ProRule" id="PRU00221"/>
    </source>
</evidence>
<dbReference type="InterPro" id="IPR001680">
    <property type="entry name" value="WD40_rpt"/>
</dbReference>
<dbReference type="Proteomes" id="UP001187471">
    <property type="component" value="Unassembled WGS sequence"/>
</dbReference>
<gene>
    <name evidence="2" type="ORF">RJ640_012537</name>
</gene>
<dbReference type="SMART" id="SM00320">
    <property type="entry name" value="WD40"/>
    <property type="match status" value="1"/>
</dbReference>
<dbReference type="SUPFAM" id="SSF50978">
    <property type="entry name" value="WD40 repeat-like"/>
    <property type="match status" value="1"/>
</dbReference>
<keyword evidence="3" id="KW-1185">Reference proteome</keyword>
<protein>
    <submittedName>
        <fullName evidence="2">Uncharacterized protein</fullName>
    </submittedName>
</protein>